<dbReference type="Gene3D" id="1.10.8.10">
    <property type="entry name" value="DNA helicase RuvA subunit, C-terminal domain"/>
    <property type="match status" value="1"/>
</dbReference>
<dbReference type="VEuPathDB" id="FungiDB:RhiirA1_533592"/>
<dbReference type="Pfam" id="PF10021">
    <property type="entry name" value="PARG_cat_microb"/>
    <property type="match status" value="1"/>
</dbReference>
<dbReference type="PROSITE" id="PS50030">
    <property type="entry name" value="UBA"/>
    <property type="match status" value="1"/>
</dbReference>
<evidence type="ECO:0000256" key="1">
    <source>
        <dbReference type="SAM" id="MobiDB-lite"/>
    </source>
</evidence>
<comment type="caution">
    <text evidence="3">The sequence shown here is derived from an EMBL/GenBank/DDBJ whole genome shotgun (WGS) entry which is preliminary data.</text>
</comment>
<dbReference type="InterPro" id="IPR019261">
    <property type="entry name" value="PARG_cat_microbial"/>
</dbReference>
<sequence length="439" mass="49761">MQKPQRVAVQKETITAFSTYKYFHSPTNKFNQLDAKDIDEEIAKAKFYKNGSILSREIVTENQEKPVVKVVNNDCLIEALELKKKGYRPLVLNMASATSVGGGYKNGAGAQEENLFRRTNLFQYHESNKKDWYPIPEIGGIYCPNATIIRSSEQDQYEFLEVPEMMSFVAVAAMRRPRLIKNHSGEFALVPEAKKLTQRKIQAILNIGLDNGHDAIVLSAFGCGAYRNPPSIMAQLFYEVISTEYAGGGVNLPKTYRHISFAIIDDQNSNKEHNPEGNFLPFQNKFANGLDDRPISDISDAMDSIQESSEQVNQQNLLNNNNNNNKSKNEDNYDYRRNNVQNRRPYNEIRGKGRGKVRGGFGREGSSQTHGKQMTLDAVWKYKPSQDHIDQLIRMGYSAKISKRALYTTEGNMEEAVNWLMQNAISDKMISLSIDKNES</sequence>
<dbReference type="NCBIfam" id="TIGR02452">
    <property type="entry name" value="TIGR02452 family protein"/>
    <property type="match status" value="1"/>
</dbReference>
<dbReference type="OrthoDB" id="9985428at2759"/>
<feature type="compositionally biased region" description="Basic and acidic residues" evidence="1">
    <location>
        <begin position="327"/>
        <end position="337"/>
    </location>
</feature>
<evidence type="ECO:0000313" key="4">
    <source>
        <dbReference type="Proteomes" id="UP000234323"/>
    </source>
</evidence>
<dbReference type="AlphaFoldDB" id="A0A2I1GPP7"/>
<protein>
    <recommendedName>
        <fullName evidence="2">UBA domain-containing protein</fullName>
    </recommendedName>
</protein>
<dbReference type="Proteomes" id="UP000234323">
    <property type="component" value="Unassembled WGS sequence"/>
</dbReference>
<dbReference type="InterPro" id="IPR015940">
    <property type="entry name" value="UBA"/>
</dbReference>
<organism evidence="3 4">
    <name type="scientific">Rhizophagus irregularis</name>
    <dbReference type="NCBI Taxonomy" id="588596"/>
    <lineage>
        <taxon>Eukaryota</taxon>
        <taxon>Fungi</taxon>
        <taxon>Fungi incertae sedis</taxon>
        <taxon>Mucoromycota</taxon>
        <taxon>Glomeromycotina</taxon>
        <taxon>Glomeromycetes</taxon>
        <taxon>Glomerales</taxon>
        <taxon>Glomeraceae</taxon>
        <taxon>Rhizophagus</taxon>
    </lineage>
</organism>
<dbReference type="SMART" id="SM00165">
    <property type="entry name" value="UBA"/>
    <property type="match status" value="1"/>
</dbReference>
<dbReference type="PANTHER" id="PTHR35596">
    <property type="entry name" value="DUF2263 DOMAIN-CONTAINING PROTEIN"/>
    <property type="match status" value="1"/>
</dbReference>
<dbReference type="InterPro" id="IPR043472">
    <property type="entry name" value="Macro_dom-like"/>
</dbReference>
<name>A0A2I1GPP7_9GLOM</name>
<feature type="compositionally biased region" description="Low complexity" evidence="1">
    <location>
        <begin position="313"/>
        <end position="325"/>
    </location>
</feature>
<dbReference type="InterPro" id="IPR009060">
    <property type="entry name" value="UBA-like_sf"/>
</dbReference>
<evidence type="ECO:0000313" key="3">
    <source>
        <dbReference type="EMBL" id="PKY48599.1"/>
    </source>
</evidence>
<dbReference type="Pfam" id="PF22562">
    <property type="entry name" value="UBA_7"/>
    <property type="match status" value="1"/>
</dbReference>
<dbReference type="SUPFAM" id="SSF52949">
    <property type="entry name" value="Macro domain-like"/>
    <property type="match status" value="1"/>
</dbReference>
<reference evidence="3 4" key="1">
    <citation type="submission" date="2015-10" db="EMBL/GenBank/DDBJ databases">
        <title>Genome analyses suggest a sexual origin of heterokaryosis in a supposedly ancient asexual fungus.</title>
        <authorList>
            <person name="Ropars J."/>
            <person name="Sedzielewska K."/>
            <person name="Noel J."/>
            <person name="Charron P."/>
            <person name="Farinelli L."/>
            <person name="Marton T."/>
            <person name="Kruger M."/>
            <person name="Pelin A."/>
            <person name="Brachmann A."/>
            <person name="Corradi N."/>
        </authorList>
    </citation>
    <scope>NUCLEOTIDE SEQUENCE [LARGE SCALE GENOMIC DNA]</scope>
    <source>
        <strain evidence="3 4">A4</strain>
    </source>
</reference>
<evidence type="ECO:0000259" key="2">
    <source>
        <dbReference type="PROSITE" id="PS50030"/>
    </source>
</evidence>
<dbReference type="VEuPathDB" id="FungiDB:FUN_022929"/>
<feature type="domain" description="UBA" evidence="2">
    <location>
        <begin position="383"/>
        <end position="423"/>
    </location>
</feature>
<dbReference type="Gene3D" id="3.40.220.10">
    <property type="entry name" value="Leucine Aminopeptidase, subunit E, domain 1"/>
    <property type="match status" value="1"/>
</dbReference>
<keyword evidence="4" id="KW-1185">Reference proteome</keyword>
<proteinExistence type="predicted"/>
<feature type="region of interest" description="Disordered" evidence="1">
    <location>
        <begin position="308"/>
        <end position="370"/>
    </location>
</feature>
<dbReference type="SUPFAM" id="SSF46934">
    <property type="entry name" value="UBA-like"/>
    <property type="match status" value="1"/>
</dbReference>
<dbReference type="InterPro" id="IPR012664">
    <property type="entry name" value="CHP02452"/>
</dbReference>
<dbReference type="PANTHER" id="PTHR35596:SF1">
    <property type="entry name" value="MICROBIAL-TYPE PARG CATALYTIC DOMAIN-CONTAINING PROTEIN"/>
    <property type="match status" value="1"/>
</dbReference>
<dbReference type="VEuPathDB" id="FungiDB:RhiirFUN_001017"/>
<accession>A0A2I1GPP7</accession>
<gene>
    <name evidence="3" type="ORF">RhiirA4_544720</name>
</gene>
<dbReference type="EMBL" id="LLXI01000653">
    <property type="protein sequence ID" value="PKY48599.1"/>
    <property type="molecule type" value="Genomic_DNA"/>
</dbReference>